<dbReference type="Gene3D" id="3.40.720.10">
    <property type="entry name" value="Alkaline Phosphatase, subunit A"/>
    <property type="match status" value="1"/>
</dbReference>
<gene>
    <name evidence="1" type="ORF">METZ01_LOCUS220889</name>
</gene>
<protein>
    <submittedName>
        <fullName evidence="1">Uncharacterized protein</fullName>
    </submittedName>
</protein>
<organism evidence="1">
    <name type="scientific">marine metagenome</name>
    <dbReference type="NCBI Taxonomy" id="408172"/>
    <lineage>
        <taxon>unclassified sequences</taxon>
        <taxon>metagenomes</taxon>
        <taxon>ecological metagenomes</taxon>
    </lineage>
</organism>
<dbReference type="EMBL" id="UINC01052562">
    <property type="protein sequence ID" value="SVB68035.1"/>
    <property type="molecule type" value="Genomic_DNA"/>
</dbReference>
<name>A0A382FZQ3_9ZZZZ</name>
<sequence>VELTVNGINYRRPRKPIVVVCVDGGDATYYEQGLKDGILPNLRRFM</sequence>
<feature type="non-terminal residue" evidence="1">
    <location>
        <position position="46"/>
    </location>
</feature>
<dbReference type="SUPFAM" id="SSF53649">
    <property type="entry name" value="Alkaline phosphatase-like"/>
    <property type="match status" value="1"/>
</dbReference>
<reference evidence="1" key="1">
    <citation type="submission" date="2018-05" db="EMBL/GenBank/DDBJ databases">
        <authorList>
            <person name="Lanie J.A."/>
            <person name="Ng W.-L."/>
            <person name="Kazmierczak K.M."/>
            <person name="Andrzejewski T.M."/>
            <person name="Davidsen T.M."/>
            <person name="Wayne K.J."/>
            <person name="Tettelin H."/>
            <person name="Glass J.I."/>
            <person name="Rusch D."/>
            <person name="Podicherti R."/>
            <person name="Tsui H.-C.T."/>
            <person name="Winkler M.E."/>
        </authorList>
    </citation>
    <scope>NUCLEOTIDE SEQUENCE</scope>
</reference>
<feature type="non-terminal residue" evidence="1">
    <location>
        <position position="1"/>
    </location>
</feature>
<evidence type="ECO:0000313" key="1">
    <source>
        <dbReference type="EMBL" id="SVB68035.1"/>
    </source>
</evidence>
<proteinExistence type="predicted"/>
<dbReference type="AlphaFoldDB" id="A0A382FZQ3"/>
<dbReference type="InterPro" id="IPR017850">
    <property type="entry name" value="Alkaline_phosphatase_core_sf"/>
</dbReference>
<accession>A0A382FZQ3</accession>